<evidence type="ECO:0000313" key="2">
    <source>
        <dbReference type="EMBL" id="GAA1719227.1"/>
    </source>
</evidence>
<dbReference type="RefSeq" id="WP_344164926.1">
    <property type="nucleotide sequence ID" value="NZ_BAAANF010000031.1"/>
</dbReference>
<evidence type="ECO:0000256" key="1">
    <source>
        <dbReference type="SAM" id="Phobius"/>
    </source>
</evidence>
<gene>
    <name evidence="2" type="ORF">GCM10009745_80240</name>
</gene>
<protein>
    <submittedName>
        <fullName evidence="2">Uncharacterized protein</fullName>
    </submittedName>
</protein>
<feature type="transmembrane region" description="Helical" evidence="1">
    <location>
        <begin position="63"/>
        <end position="87"/>
    </location>
</feature>
<keyword evidence="1" id="KW-0472">Membrane</keyword>
<dbReference type="EMBL" id="BAAANF010000031">
    <property type="protein sequence ID" value="GAA1719227.1"/>
    <property type="molecule type" value="Genomic_DNA"/>
</dbReference>
<keyword evidence="3" id="KW-1185">Reference proteome</keyword>
<sequence length="321" mass="34731">MNTLLEAGLGSAERILGSRFLLSVLMPVLLTAGASGGVALAATGSTPGDAIQAWQRYSGSGQFLATLWVVLGLVGSAYLLAVCHLPFLRLIEGYWPEIAPLRHLRERRTKSHRRVAESGWQRVAELHAAQAHLRAAALATQLSTRYPPRRRLIDGCLPTALGNHLRAAEFYPLERYGIDAVVIWPRLLPLLAPEAIARVNAARTALDTTVTLLGLATAFGAVWPLVLLASGSGALAALPLLAWPMAWCAHRASLQAATAFGQEVAVVFDLYRHKLPHHLELVVPADPDEERRMWDDLGQFYLRNLPLPPGLQIRGGGPSAS</sequence>
<organism evidence="2 3">
    <name type="scientific">Kribbella yunnanensis</name>
    <dbReference type="NCBI Taxonomy" id="190194"/>
    <lineage>
        <taxon>Bacteria</taxon>
        <taxon>Bacillati</taxon>
        <taxon>Actinomycetota</taxon>
        <taxon>Actinomycetes</taxon>
        <taxon>Propionibacteriales</taxon>
        <taxon>Kribbellaceae</taxon>
        <taxon>Kribbella</taxon>
    </lineage>
</organism>
<dbReference type="Proteomes" id="UP001500280">
    <property type="component" value="Unassembled WGS sequence"/>
</dbReference>
<evidence type="ECO:0000313" key="3">
    <source>
        <dbReference type="Proteomes" id="UP001500280"/>
    </source>
</evidence>
<feature type="transmembrane region" description="Helical" evidence="1">
    <location>
        <begin position="20"/>
        <end position="42"/>
    </location>
</feature>
<keyword evidence="1" id="KW-1133">Transmembrane helix</keyword>
<comment type="caution">
    <text evidence="2">The sequence shown here is derived from an EMBL/GenBank/DDBJ whole genome shotgun (WGS) entry which is preliminary data.</text>
</comment>
<proteinExistence type="predicted"/>
<keyword evidence="1" id="KW-0812">Transmembrane</keyword>
<reference evidence="2 3" key="1">
    <citation type="journal article" date="2019" name="Int. J. Syst. Evol. Microbiol.">
        <title>The Global Catalogue of Microorganisms (GCM) 10K type strain sequencing project: providing services to taxonomists for standard genome sequencing and annotation.</title>
        <authorList>
            <consortium name="The Broad Institute Genomics Platform"/>
            <consortium name="The Broad Institute Genome Sequencing Center for Infectious Disease"/>
            <person name="Wu L."/>
            <person name="Ma J."/>
        </authorList>
    </citation>
    <scope>NUCLEOTIDE SEQUENCE [LARGE SCALE GENOMIC DNA]</scope>
    <source>
        <strain evidence="2 3">JCM 14307</strain>
    </source>
</reference>
<accession>A0ABN2J6Z3</accession>
<name>A0ABN2J6Z3_9ACTN</name>
<feature type="transmembrane region" description="Helical" evidence="1">
    <location>
        <begin position="221"/>
        <end position="243"/>
    </location>
</feature>